<dbReference type="AlphaFoldDB" id="A0A367LM65"/>
<dbReference type="EMBL" id="LKCN02000002">
    <property type="protein sequence ID" value="RCI15499.1"/>
    <property type="molecule type" value="Genomic_DNA"/>
</dbReference>
<sequence>MLSMRLAWLHAYLHDKDDEETPIAFAVFTSGGFKAKKGLYLPLQEKQSWPQASGNMPRQAAANRFAILSPPSPHTYNPSSMARIKGPLHKSGPATLHTM</sequence>
<reference evidence="2 3" key="1">
    <citation type="journal article" date="2015" name="BMC Genomics">
        <title>Insights from the genome of Ophiocordyceps polyrhachis-furcata to pathogenicity and host specificity in insect fungi.</title>
        <authorList>
            <person name="Wichadakul D."/>
            <person name="Kobmoo N."/>
            <person name="Ingsriswang S."/>
            <person name="Tangphatsornruang S."/>
            <person name="Chantasingh D."/>
            <person name="Luangsa-ard J.J."/>
            <person name="Eurwilaichitr L."/>
        </authorList>
    </citation>
    <scope>NUCLEOTIDE SEQUENCE [LARGE SCALE GENOMIC DNA]</scope>
    <source>
        <strain evidence="2 3">BCC 54312</strain>
    </source>
</reference>
<evidence type="ECO:0000313" key="3">
    <source>
        <dbReference type="Proteomes" id="UP000253664"/>
    </source>
</evidence>
<evidence type="ECO:0000313" key="2">
    <source>
        <dbReference type="EMBL" id="RCI15499.1"/>
    </source>
</evidence>
<comment type="caution">
    <text evidence="2">The sequence shown here is derived from an EMBL/GenBank/DDBJ whole genome shotgun (WGS) entry which is preliminary data.</text>
</comment>
<keyword evidence="3" id="KW-1185">Reference proteome</keyword>
<gene>
    <name evidence="2" type="ORF">L249_3404</name>
</gene>
<proteinExistence type="predicted"/>
<protein>
    <submittedName>
        <fullName evidence="2">Uncharacterized protein</fullName>
    </submittedName>
</protein>
<organism evidence="2 3">
    <name type="scientific">Ophiocordyceps polyrhachis-furcata BCC 54312</name>
    <dbReference type="NCBI Taxonomy" id="1330021"/>
    <lineage>
        <taxon>Eukaryota</taxon>
        <taxon>Fungi</taxon>
        <taxon>Dikarya</taxon>
        <taxon>Ascomycota</taxon>
        <taxon>Pezizomycotina</taxon>
        <taxon>Sordariomycetes</taxon>
        <taxon>Hypocreomycetidae</taxon>
        <taxon>Hypocreales</taxon>
        <taxon>Ophiocordycipitaceae</taxon>
        <taxon>Ophiocordyceps</taxon>
    </lineage>
</organism>
<name>A0A367LM65_9HYPO</name>
<accession>A0A367LM65</accession>
<dbReference type="Proteomes" id="UP000253664">
    <property type="component" value="Unassembled WGS sequence"/>
</dbReference>
<evidence type="ECO:0000256" key="1">
    <source>
        <dbReference type="SAM" id="MobiDB-lite"/>
    </source>
</evidence>
<feature type="region of interest" description="Disordered" evidence="1">
    <location>
        <begin position="68"/>
        <end position="99"/>
    </location>
</feature>